<dbReference type="EMBL" id="JAFEUO010000005">
    <property type="protein sequence ID" value="MBM7084880.1"/>
    <property type="molecule type" value="Genomic_DNA"/>
</dbReference>
<dbReference type="InterPro" id="IPR039261">
    <property type="entry name" value="FNR_nucleotide-bd"/>
</dbReference>
<keyword evidence="3" id="KW-1185">Reference proteome</keyword>
<evidence type="ECO:0000313" key="2">
    <source>
        <dbReference type="EMBL" id="MBM7084880.1"/>
    </source>
</evidence>
<dbReference type="Pfam" id="PF08021">
    <property type="entry name" value="FAD_binding_9"/>
    <property type="match status" value="1"/>
</dbReference>
<dbReference type="RefSeq" id="WP_204960332.1">
    <property type="nucleotide sequence ID" value="NZ_JAFEUO010000005.1"/>
</dbReference>
<comment type="caution">
    <text evidence="2">The sequence shown here is derived from an EMBL/GenBank/DDBJ whole genome shotgun (WGS) entry which is preliminary data.</text>
</comment>
<dbReference type="CDD" id="cd06193">
    <property type="entry name" value="siderophore_interacting"/>
    <property type="match status" value="1"/>
</dbReference>
<organism evidence="2 3">
    <name type="scientific">Micromonospora humidisoli</name>
    <dbReference type="NCBI Taxonomy" id="2807622"/>
    <lineage>
        <taxon>Bacteria</taxon>
        <taxon>Bacillati</taxon>
        <taxon>Actinomycetota</taxon>
        <taxon>Actinomycetes</taxon>
        <taxon>Micromonosporales</taxon>
        <taxon>Micromonosporaceae</taxon>
        <taxon>Micromonospora</taxon>
    </lineage>
</organism>
<dbReference type="PANTHER" id="PTHR30157">
    <property type="entry name" value="FERRIC REDUCTASE, NADPH-DEPENDENT"/>
    <property type="match status" value="1"/>
</dbReference>
<dbReference type="InterPro" id="IPR017927">
    <property type="entry name" value="FAD-bd_FR_type"/>
</dbReference>
<evidence type="ECO:0000259" key="1">
    <source>
        <dbReference type="PROSITE" id="PS51384"/>
    </source>
</evidence>
<dbReference type="Gene3D" id="3.40.50.80">
    <property type="entry name" value="Nucleotide-binding domain of ferredoxin-NADP reductase (FNR) module"/>
    <property type="match status" value="1"/>
</dbReference>
<dbReference type="Pfam" id="PF04954">
    <property type="entry name" value="SIP"/>
    <property type="match status" value="1"/>
</dbReference>
<reference evidence="2 3" key="1">
    <citation type="submission" date="2021-02" db="EMBL/GenBank/DDBJ databases">
        <authorList>
            <person name="Lee D.-H."/>
        </authorList>
    </citation>
    <scope>NUCLEOTIDE SEQUENCE [LARGE SCALE GENOMIC DNA]</scope>
    <source>
        <strain evidence="2 3">MMS20-R2-29</strain>
    </source>
</reference>
<proteinExistence type="predicted"/>
<dbReference type="InterPro" id="IPR039374">
    <property type="entry name" value="SIP_fam"/>
</dbReference>
<sequence>MGDRVRPAGERHRPTGTATLPVAPWRLFDVQVRAARRLSPSFLRVTFTGPDLDRFADNGYDQRIKLVLPLPGRPGVHLPGRPGVHLPGGDDWYTHWRALPEQERCPIRTYTVRAVRPHLAEVDVDLVLHGDHGPAGRWALRVRPGDEAGLLGPDAGYDGEHGGIEFRPPPAGRLLLAGDETAVPAISAILERLPLDARGEVLLEVPDPADVLPVSAPPGVTVSWLARAGGGHGSQLLPAVAAAAQRLLTRTATVPAAAVVDVDVDVAPLWEVPTPTAPVPVYAWLAGEAGVIRALRRHLVAERGMDRHAVAFMGYWRQGRVDPA</sequence>
<dbReference type="Proteomes" id="UP000809587">
    <property type="component" value="Unassembled WGS sequence"/>
</dbReference>
<dbReference type="InterPro" id="IPR007037">
    <property type="entry name" value="SIP_rossman_dom"/>
</dbReference>
<dbReference type="InterPro" id="IPR013113">
    <property type="entry name" value="SIP_FAD-bd"/>
</dbReference>
<protein>
    <submittedName>
        <fullName evidence="2">Siderophore-interacting protein</fullName>
    </submittedName>
</protein>
<dbReference type="PROSITE" id="PS51384">
    <property type="entry name" value="FAD_FR"/>
    <property type="match status" value="1"/>
</dbReference>
<dbReference type="PANTHER" id="PTHR30157:SF0">
    <property type="entry name" value="NADPH-DEPENDENT FERRIC-CHELATE REDUCTASE"/>
    <property type="match status" value="1"/>
</dbReference>
<accession>A0ABS2JFL4</accession>
<gene>
    <name evidence="2" type="ORF">JQN84_20395</name>
</gene>
<evidence type="ECO:0000313" key="3">
    <source>
        <dbReference type="Proteomes" id="UP000809587"/>
    </source>
</evidence>
<dbReference type="SUPFAM" id="SSF63380">
    <property type="entry name" value="Riboflavin synthase domain-like"/>
    <property type="match status" value="1"/>
</dbReference>
<dbReference type="Gene3D" id="2.40.30.10">
    <property type="entry name" value="Translation factors"/>
    <property type="match status" value="1"/>
</dbReference>
<feature type="domain" description="FAD-binding FR-type" evidence="1">
    <location>
        <begin position="25"/>
        <end position="177"/>
    </location>
</feature>
<dbReference type="InterPro" id="IPR017938">
    <property type="entry name" value="Riboflavin_synthase-like_b-brl"/>
</dbReference>
<name>A0ABS2JFL4_9ACTN</name>